<dbReference type="Proteomes" id="UP001595548">
    <property type="component" value="Unassembled WGS sequence"/>
</dbReference>
<dbReference type="SUPFAM" id="SSF55874">
    <property type="entry name" value="ATPase domain of HSP90 chaperone/DNA topoisomerase II/histidine kinase"/>
    <property type="match status" value="1"/>
</dbReference>
<dbReference type="PROSITE" id="PS50113">
    <property type="entry name" value="PAC"/>
    <property type="match status" value="2"/>
</dbReference>
<sequence>MSIKEPSISITQELDDLSPSQLRKIVQRYRRIFCGSGYGFWEWDLETSFIDWSGAFWEQLGYTDLDREEFYDAAQLPNYIHPDDRDIMFEAVREHLRSSEPLHACYRIRTKAGDYLWTQVRADSIRDEQGRARYISGINFDVTELKNVEAALRESEARQVRIIQASKDGIWEWYAESNGFHFSSRCWEHLGYNENDDMLTTGQDRLREWRNHIHKDDLLKFDRTLRKHMSGQGAFDIEYRVHTKQGDIRWIRARGRASFDDRGQPTRMSGTNMDITDIKRAEERVVQAKDAAEKANRAKSEFLSSMSHELRTPLNAILGYAQLFEYDDNLQSVQKGNLREIRSAGEHLLRLINDVLDLAKIESGNMESRLQPVLVARLLADCFTLVQPQADARGIYLHANYQGLEGACVTADPVRLKQALLNLLSNSIKYNRVGGEVAVTLSMLADQFLRISVRDTGTGIAAHRHAEVFQPFNRLHAEMSKIEGSGVGLVITKQLVEMMDGRIDFTSELDQGTCFWLDLKRCGEAVSERPPNTPELDMEPAEVLICERDCRVLYIEDNATNIRLMQQFFNRYAHYSLEVAEEPYLGIFRARSSKPDVIVLDINLPGLDGYEVLSVLQKDPATASIPVIGLSANVMSIDVQKGRDAGFYEYLTKPLQINHLVRVLNQLAGEAEAKVLDFTEQDGG</sequence>
<dbReference type="EC" id="2.7.13.3" evidence="2"/>
<dbReference type="PROSITE" id="PS50109">
    <property type="entry name" value="HIS_KIN"/>
    <property type="match status" value="1"/>
</dbReference>
<evidence type="ECO:0000313" key="10">
    <source>
        <dbReference type="EMBL" id="MFC3155204.1"/>
    </source>
</evidence>
<organism evidence="10 11">
    <name type="scientific">Gilvimarinus japonicus</name>
    <dbReference type="NCBI Taxonomy" id="1796469"/>
    <lineage>
        <taxon>Bacteria</taxon>
        <taxon>Pseudomonadati</taxon>
        <taxon>Pseudomonadota</taxon>
        <taxon>Gammaproteobacteria</taxon>
        <taxon>Cellvibrionales</taxon>
        <taxon>Cellvibrionaceae</taxon>
        <taxon>Gilvimarinus</taxon>
    </lineage>
</organism>
<feature type="domain" description="Histidine kinase" evidence="7">
    <location>
        <begin position="305"/>
        <end position="523"/>
    </location>
</feature>
<comment type="catalytic activity">
    <reaction evidence="1">
        <text>ATP + protein L-histidine = ADP + protein N-phospho-L-histidine.</text>
        <dbReference type="EC" id="2.7.13.3"/>
    </reaction>
</comment>
<evidence type="ECO:0000256" key="1">
    <source>
        <dbReference type="ARBA" id="ARBA00000085"/>
    </source>
</evidence>
<feature type="domain" description="Response regulatory" evidence="8">
    <location>
        <begin position="551"/>
        <end position="668"/>
    </location>
</feature>
<dbReference type="PROSITE" id="PS50110">
    <property type="entry name" value="RESPONSE_REGULATORY"/>
    <property type="match status" value="1"/>
</dbReference>
<dbReference type="InterPro" id="IPR005467">
    <property type="entry name" value="His_kinase_dom"/>
</dbReference>
<dbReference type="Pfam" id="PF02518">
    <property type="entry name" value="HATPase_c"/>
    <property type="match status" value="1"/>
</dbReference>
<dbReference type="InterPro" id="IPR001610">
    <property type="entry name" value="PAC"/>
</dbReference>
<feature type="domain" description="PAC" evidence="9">
    <location>
        <begin position="235"/>
        <end position="287"/>
    </location>
</feature>
<reference evidence="11" key="1">
    <citation type="journal article" date="2019" name="Int. J. Syst. Evol. Microbiol.">
        <title>The Global Catalogue of Microorganisms (GCM) 10K type strain sequencing project: providing services to taxonomists for standard genome sequencing and annotation.</title>
        <authorList>
            <consortium name="The Broad Institute Genomics Platform"/>
            <consortium name="The Broad Institute Genome Sequencing Center for Infectious Disease"/>
            <person name="Wu L."/>
            <person name="Ma J."/>
        </authorList>
    </citation>
    <scope>NUCLEOTIDE SEQUENCE [LARGE SCALE GENOMIC DNA]</scope>
    <source>
        <strain evidence="11">KCTC 52141</strain>
    </source>
</reference>
<feature type="modified residue" description="4-aspartylphosphate" evidence="6">
    <location>
        <position position="601"/>
    </location>
</feature>
<dbReference type="EMBL" id="JBHRTL010000006">
    <property type="protein sequence ID" value="MFC3155204.1"/>
    <property type="molecule type" value="Genomic_DNA"/>
</dbReference>
<dbReference type="Gene3D" id="1.10.287.130">
    <property type="match status" value="1"/>
</dbReference>
<dbReference type="InterPro" id="IPR000014">
    <property type="entry name" value="PAS"/>
</dbReference>
<comment type="caution">
    <text evidence="10">The sequence shown here is derived from an EMBL/GenBank/DDBJ whole genome shotgun (WGS) entry which is preliminary data.</text>
</comment>
<dbReference type="InterPro" id="IPR036890">
    <property type="entry name" value="HATPase_C_sf"/>
</dbReference>
<dbReference type="SMART" id="SM00086">
    <property type="entry name" value="PAC"/>
    <property type="match status" value="2"/>
</dbReference>
<dbReference type="SMART" id="SM00448">
    <property type="entry name" value="REC"/>
    <property type="match status" value="1"/>
</dbReference>
<evidence type="ECO:0000259" key="8">
    <source>
        <dbReference type="PROSITE" id="PS50110"/>
    </source>
</evidence>
<dbReference type="SUPFAM" id="SSF47384">
    <property type="entry name" value="Homodimeric domain of signal transducing histidine kinase"/>
    <property type="match status" value="1"/>
</dbReference>
<dbReference type="SUPFAM" id="SSF52172">
    <property type="entry name" value="CheY-like"/>
    <property type="match status" value="1"/>
</dbReference>
<dbReference type="SUPFAM" id="SSF55785">
    <property type="entry name" value="PYP-like sensor domain (PAS domain)"/>
    <property type="match status" value="2"/>
</dbReference>
<feature type="domain" description="PAC" evidence="9">
    <location>
        <begin position="102"/>
        <end position="154"/>
    </location>
</feature>
<evidence type="ECO:0000256" key="3">
    <source>
        <dbReference type="ARBA" id="ARBA00022553"/>
    </source>
</evidence>
<dbReference type="PRINTS" id="PR00344">
    <property type="entry name" value="BCTRLSENSOR"/>
</dbReference>
<dbReference type="InterPro" id="IPR013655">
    <property type="entry name" value="PAS_fold_3"/>
</dbReference>
<gene>
    <name evidence="10" type="ORF">ACFOEB_08325</name>
</gene>
<name>A0ABV7HMV7_9GAMM</name>
<dbReference type="CDD" id="cd00130">
    <property type="entry name" value="PAS"/>
    <property type="match status" value="2"/>
</dbReference>
<protein>
    <recommendedName>
        <fullName evidence="2">histidine kinase</fullName>
        <ecNumber evidence="2">2.7.13.3</ecNumber>
    </recommendedName>
</protein>
<dbReference type="InterPro" id="IPR011006">
    <property type="entry name" value="CheY-like_superfamily"/>
</dbReference>
<evidence type="ECO:0000256" key="2">
    <source>
        <dbReference type="ARBA" id="ARBA00012438"/>
    </source>
</evidence>
<dbReference type="SMART" id="SM00091">
    <property type="entry name" value="PAS"/>
    <property type="match status" value="2"/>
</dbReference>
<dbReference type="InterPro" id="IPR000700">
    <property type="entry name" value="PAS-assoc_C"/>
</dbReference>
<dbReference type="InterPro" id="IPR004358">
    <property type="entry name" value="Sig_transdc_His_kin-like_C"/>
</dbReference>
<evidence type="ECO:0000259" key="7">
    <source>
        <dbReference type="PROSITE" id="PS50109"/>
    </source>
</evidence>
<dbReference type="Pfam" id="PF00072">
    <property type="entry name" value="Response_reg"/>
    <property type="match status" value="1"/>
</dbReference>
<dbReference type="Pfam" id="PF00512">
    <property type="entry name" value="HisKA"/>
    <property type="match status" value="1"/>
</dbReference>
<dbReference type="PANTHER" id="PTHR43047">
    <property type="entry name" value="TWO-COMPONENT HISTIDINE PROTEIN KINASE"/>
    <property type="match status" value="1"/>
</dbReference>
<keyword evidence="4" id="KW-0808">Transferase</keyword>
<dbReference type="SMART" id="SM00388">
    <property type="entry name" value="HisKA"/>
    <property type="match status" value="1"/>
</dbReference>
<accession>A0ABV7HMV7</accession>
<dbReference type="InterPro" id="IPR003594">
    <property type="entry name" value="HATPase_dom"/>
</dbReference>
<keyword evidence="5" id="KW-0418">Kinase</keyword>
<keyword evidence="3 6" id="KW-0597">Phosphoprotein</keyword>
<evidence type="ECO:0000259" key="9">
    <source>
        <dbReference type="PROSITE" id="PS50113"/>
    </source>
</evidence>
<dbReference type="InterPro" id="IPR036097">
    <property type="entry name" value="HisK_dim/P_sf"/>
</dbReference>
<evidence type="ECO:0000256" key="4">
    <source>
        <dbReference type="ARBA" id="ARBA00022679"/>
    </source>
</evidence>
<evidence type="ECO:0000256" key="6">
    <source>
        <dbReference type="PROSITE-ProRule" id="PRU00169"/>
    </source>
</evidence>
<dbReference type="NCBIfam" id="TIGR00229">
    <property type="entry name" value="sensory_box"/>
    <property type="match status" value="2"/>
</dbReference>
<keyword evidence="11" id="KW-1185">Reference proteome</keyword>
<dbReference type="InterPro" id="IPR001789">
    <property type="entry name" value="Sig_transdc_resp-reg_receiver"/>
</dbReference>
<dbReference type="RefSeq" id="WP_382415783.1">
    <property type="nucleotide sequence ID" value="NZ_AP031500.1"/>
</dbReference>
<dbReference type="Gene3D" id="3.30.565.10">
    <property type="entry name" value="Histidine kinase-like ATPase, C-terminal domain"/>
    <property type="match status" value="1"/>
</dbReference>
<dbReference type="SMART" id="SM00387">
    <property type="entry name" value="HATPase_c"/>
    <property type="match status" value="1"/>
</dbReference>
<dbReference type="PANTHER" id="PTHR43047:SF72">
    <property type="entry name" value="OSMOSENSING HISTIDINE PROTEIN KINASE SLN1"/>
    <property type="match status" value="1"/>
</dbReference>
<dbReference type="InterPro" id="IPR035965">
    <property type="entry name" value="PAS-like_dom_sf"/>
</dbReference>
<dbReference type="CDD" id="cd00082">
    <property type="entry name" value="HisKA"/>
    <property type="match status" value="1"/>
</dbReference>
<evidence type="ECO:0000256" key="5">
    <source>
        <dbReference type="ARBA" id="ARBA00022777"/>
    </source>
</evidence>
<dbReference type="InterPro" id="IPR003661">
    <property type="entry name" value="HisK_dim/P_dom"/>
</dbReference>
<proteinExistence type="predicted"/>
<evidence type="ECO:0000313" key="11">
    <source>
        <dbReference type="Proteomes" id="UP001595548"/>
    </source>
</evidence>
<dbReference type="Pfam" id="PF08447">
    <property type="entry name" value="PAS_3"/>
    <property type="match status" value="2"/>
</dbReference>
<dbReference type="Gene3D" id="3.40.50.2300">
    <property type="match status" value="1"/>
</dbReference>
<dbReference type="Gene3D" id="3.30.450.20">
    <property type="entry name" value="PAS domain"/>
    <property type="match status" value="2"/>
</dbReference>